<evidence type="ECO:0000313" key="2">
    <source>
        <dbReference type="Proteomes" id="UP000539957"/>
    </source>
</evidence>
<dbReference type="Proteomes" id="UP000539957">
    <property type="component" value="Unassembled WGS sequence"/>
</dbReference>
<name>A0A7W7N3A3_9CAUL</name>
<proteinExistence type="predicted"/>
<sequence>MDRETMKRAALEALKRAQASCNPQERRTHAQTALHYIELWKERDAMIKQLSL</sequence>
<accession>A0A7W7N3A3</accession>
<reference evidence="1 2" key="1">
    <citation type="submission" date="2020-08" db="EMBL/GenBank/DDBJ databases">
        <title>Functional genomics of gut bacteria from endangered species of beetles.</title>
        <authorList>
            <person name="Carlos-Shanley C."/>
        </authorList>
    </citation>
    <scope>NUCLEOTIDE SEQUENCE [LARGE SCALE GENOMIC DNA]</scope>
    <source>
        <strain evidence="1 2">S00123</strain>
    </source>
</reference>
<evidence type="ECO:0000313" key="1">
    <source>
        <dbReference type="EMBL" id="MBB4798230.1"/>
    </source>
</evidence>
<comment type="caution">
    <text evidence="1">The sequence shown here is derived from an EMBL/GenBank/DDBJ whole genome shotgun (WGS) entry which is preliminary data.</text>
</comment>
<dbReference type="EMBL" id="JACHKY010000003">
    <property type="protein sequence ID" value="MBB4798230.1"/>
    <property type="molecule type" value="Genomic_DNA"/>
</dbReference>
<dbReference type="AlphaFoldDB" id="A0A7W7N3A3"/>
<gene>
    <name evidence="1" type="ORF">HNP32_001974</name>
</gene>
<organism evidence="1 2">
    <name type="scientific">Brevundimonas bullata</name>
    <dbReference type="NCBI Taxonomy" id="13160"/>
    <lineage>
        <taxon>Bacteria</taxon>
        <taxon>Pseudomonadati</taxon>
        <taxon>Pseudomonadota</taxon>
        <taxon>Alphaproteobacteria</taxon>
        <taxon>Caulobacterales</taxon>
        <taxon>Caulobacteraceae</taxon>
        <taxon>Brevundimonas</taxon>
    </lineage>
</organism>
<keyword evidence="2" id="KW-1185">Reference proteome</keyword>
<protein>
    <submittedName>
        <fullName evidence="1">Uncharacterized protein</fullName>
    </submittedName>
</protein>